<dbReference type="AlphaFoldDB" id="A0A0F6S2R3"/>
<organism evidence="1">
    <name type="scientific">Streptococcus suis</name>
    <dbReference type="NCBI Taxonomy" id="1307"/>
    <lineage>
        <taxon>Bacteria</taxon>
        <taxon>Bacillati</taxon>
        <taxon>Bacillota</taxon>
        <taxon>Bacilli</taxon>
        <taxon>Lactobacillales</taxon>
        <taxon>Streptococcaceae</taxon>
        <taxon>Streptococcus</taxon>
    </lineage>
</organism>
<dbReference type="SUPFAM" id="SSF53448">
    <property type="entry name" value="Nucleotide-diphospho-sugar transferases"/>
    <property type="match status" value="1"/>
</dbReference>
<dbReference type="EMBL" id="KM972270">
    <property type="protein sequence ID" value="AKE80187.1"/>
    <property type="molecule type" value="Genomic_DNA"/>
</dbReference>
<proteinExistence type="predicted"/>
<dbReference type="RefSeq" id="WP_024414176.1">
    <property type="nucleotide sequence ID" value="NZ_CEGZ01000110.1"/>
</dbReference>
<sequence>MKKIFNSVYYRLFPYYRRWYIKRFINNRGNKYIKQKESPIDREIIVSFTSIPSRLEYLPLMTRSIFEQTIKPDRFILYIYREEFAHLDVEMLLEEQINQGLEIRYVDENLRSHKKYFYAKQEYPEACIILVDDDIIYKPNLIELLVKSYKKHPYSLSAIRIHRIKFEKQLPKPYTSWDYEYIMGIRPSHSNFLTAGGGTLIPPTMNTELLFDKENIRELSFSADDVWINFIAKKEGIKVVKAHIGKGTPLEIDNNPEESLAYENVTNGNNNDISIRKMIEYYGITFDKEN</sequence>
<reference evidence="1" key="1">
    <citation type="journal article" date="2015" name="Appl. Environ. Microbiol.">
        <title>Eight Novel Capsular Polysaccharide Synthesis Gene Loci Identified in Nontypeable Streptococcus suis Isolates.</title>
        <authorList>
            <person name="Zheng H."/>
            <person name="Ji S."/>
            <person name="Liu Z."/>
            <person name="Lan R."/>
            <person name="Huang Y."/>
            <person name="Bai X."/>
            <person name="Gottschalk M."/>
            <person name="Xu J."/>
        </authorList>
    </citation>
    <scope>NUCLEOTIDE SEQUENCE</scope>
    <source>
        <strain evidence="1">YS43.seq__1</strain>
    </source>
</reference>
<dbReference type="GO" id="GO:0016740">
    <property type="term" value="F:transferase activity"/>
    <property type="evidence" value="ECO:0007669"/>
    <property type="project" value="UniProtKB-KW"/>
</dbReference>
<name>A0A0F6S2R3_STRSU</name>
<protein>
    <submittedName>
        <fullName evidence="1">Glycosyltransferase</fullName>
    </submittedName>
</protein>
<evidence type="ECO:0000313" key="1">
    <source>
        <dbReference type="EMBL" id="AKE80187.1"/>
    </source>
</evidence>
<gene>
    <name evidence="1" type="primary">cpsL</name>
    <name evidence="1" type="ORF">YS43.seq-orf00012</name>
</gene>
<accession>A0A0F6S2R3</accession>
<keyword evidence="1" id="KW-0808">Transferase</keyword>
<dbReference type="InterPro" id="IPR029044">
    <property type="entry name" value="Nucleotide-diphossugar_trans"/>
</dbReference>